<feature type="transmembrane region" description="Helical" evidence="1">
    <location>
        <begin position="159"/>
        <end position="179"/>
    </location>
</feature>
<dbReference type="HOGENOM" id="CLU_1221375_0_0_1"/>
<evidence type="ECO:0000313" key="4">
    <source>
        <dbReference type="Proteomes" id="UP000006591"/>
    </source>
</evidence>
<evidence type="ECO:0000256" key="1">
    <source>
        <dbReference type="SAM" id="Phobius"/>
    </source>
</evidence>
<organism evidence="3">
    <name type="scientific">Oryza nivara</name>
    <name type="common">Indian wild rice</name>
    <name type="synonym">Oryza sativa f. spontanea</name>
    <dbReference type="NCBI Taxonomy" id="4536"/>
    <lineage>
        <taxon>Eukaryota</taxon>
        <taxon>Viridiplantae</taxon>
        <taxon>Streptophyta</taxon>
        <taxon>Embryophyta</taxon>
        <taxon>Tracheophyta</taxon>
        <taxon>Spermatophyta</taxon>
        <taxon>Magnoliopsida</taxon>
        <taxon>Liliopsida</taxon>
        <taxon>Poales</taxon>
        <taxon>Poaceae</taxon>
        <taxon>BOP clade</taxon>
        <taxon>Oryzoideae</taxon>
        <taxon>Oryzeae</taxon>
        <taxon>Oryzinae</taxon>
        <taxon>Oryza</taxon>
    </lineage>
</organism>
<keyword evidence="1" id="KW-0472">Membrane</keyword>
<keyword evidence="1" id="KW-1133">Transmembrane helix</keyword>
<feature type="signal peptide" evidence="2">
    <location>
        <begin position="1"/>
        <end position="32"/>
    </location>
</feature>
<evidence type="ECO:0000313" key="3">
    <source>
        <dbReference type="EnsemblPlants" id="ONIVA07G02020.4"/>
    </source>
</evidence>
<dbReference type="EnsemblPlants" id="ONIVA07G02020.4">
    <property type="protein sequence ID" value="ONIVA07G02020.4"/>
    <property type="gene ID" value="ONIVA07G02020"/>
</dbReference>
<evidence type="ECO:0000256" key="2">
    <source>
        <dbReference type="SAM" id="SignalP"/>
    </source>
</evidence>
<keyword evidence="4" id="KW-1185">Reference proteome</keyword>
<accession>A0A0E0HWR9</accession>
<evidence type="ECO:0008006" key="5">
    <source>
        <dbReference type="Google" id="ProtNLM"/>
    </source>
</evidence>
<dbReference type="Gramene" id="ONIVA07G02020.4">
    <property type="protein sequence ID" value="ONIVA07G02020.4"/>
    <property type="gene ID" value="ONIVA07G02020"/>
</dbReference>
<name>A0A0E0HWR9_ORYNI</name>
<protein>
    <recommendedName>
        <fullName evidence="5">Ubiquitin-fold modifier 1</fullName>
    </recommendedName>
</protein>
<dbReference type="Proteomes" id="UP000006591">
    <property type="component" value="Chromosome 7"/>
</dbReference>
<reference evidence="3" key="2">
    <citation type="submission" date="2018-04" db="EMBL/GenBank/DDBJ databases">
        <title>OnivRS2 (Oryza nivara Reference Sequence Version 2).</title>
        <authorList>
            <person name="Zhang J."/>
            <person name="Kudrna D."/>
            <person name="Lee S."/>
            <person name="Talag J."/>
            <person name="Rajasekar S."/>
            <person name="Welchert J."/>
            <person name="Hsing Y.-I."/>
            <person name="Wing R.A."/>
        </authorList>
    </citation>
    <scope>NUCLEOTIDE SEQUENCE [LARGE SCALE GENOMIC DNA]</scope>
    <source>
        <strain evidence="3">SL10</strain>
    </source>
</reference>
<sequence length="227" mass="24652">MGWAGLGSSSFLFWALFCSSFLLLLVLSSSSGVYTSIHRIVQSKAKPARKQPANPSYREIRIKEEDERDSFELEIEMKPKPFKEEFTLEERAKESAAMIASYPDRIPAVLTASGSGIEVAIGDEVDQEAVAGPEEAMMAHRATASVVREVQELVREEKWPLFTALSLVLCCFGIVVAIAQGSLLRGEADGSRIPSSPSPSSVGLHLPRFHLASRREGLGEGGATLSE</sequence>
<dbReference type="AlphaFoldDB" id="A0A0E0HWR9"/>
<dbReference type="STRING" id="4536.A0A0E0HWR9"/>
<keyword evidence="1" id="KW-0812">Transmembrane</keyword>
<proteinExistence type="predicted"/>
<feature type="chain" id="PRO_5002362072" description="Ubiquitin-fold modifier 1" evidence="2">
    <location>
        <begin position="33"/>
        <end position="227"/>
    </location>
</feature>
<keyword evidence="2" id="KW-0732">Signal</keyword>
<reference evidence="3" key="1">
    <citation type="submission" date="2015-04" db="UniProtKB">
        <authorList>
            <consortium name="EnsemblPlants"/>
        </authorList>
    </citation>
    <scope>IDENTIFICATION</scope>
    <source>
        <strain evidence="3">SL10</strain>
    </source>
</reference>
<dbReference type="Gene3D" id="3.10.20.90">
    <property type="entry name" value="Phosphatidylinositol 3-kinase Catalytic Subunit, Chain A, domain 1"/>
    <property type="match status" value="1"/>
</dbReference>